<dbReference type="InterPro" id="IPR011712">
    <property type="entry name" value="Sig_transdc_His_kin_sub3_dim/P"/>
</dbReference>
<evidence type="ECO:0000313" key="12">
    <source>
        <dbReference type="Proteomes" id="UP000588586"/>
    </source>
</evidence>
<feature type="transmembrane region" description="Helical" evidence="9">
    <location>
        <begin position="105"/>
        <end position="122"/>
    </location>
</feature>
<keyword evidence="9" id="KW-0472">Membrane</keyword>
<evidence type="ECO:0000256" key="2">
    <source>
        <dbReference type="ARBA" id="ARBA00012438"/>
    </source>
</evidence>
<dbReference type="EMBL" id="JABEPQ010000003">
    <property type="protein sequence ID" value="NNM47444.1"/>
    <property type="molecule type" value="Genomic_DNA"/>
</dbReference>
<evidence type="ECO:0000259" key="10">
    <source>
        <dbReference type="Pfam" id="PF07730"/>
    </source>
</evidence>
<dbReference type="EC" id="2.7.13.3" evidence="2"/>
<keyword evidence="4" id="KW-0808">Transferase</keyword>
<dbReference type="PANTHER" id="PTHR24421">
    <property type="entry name" value="NITRATE/NITRITE SENSOR PROTEIN NARX-RELATED"/>
    <property type="match status" value="1"/>
</dbReference>
<keyword evidence="5" id="KW-0547">Nucleotide-binding</keyword>
<gene>
    <name evidence="11" type="ORF">HJG52_15715</name>
</gene>
<dbReference type="Proteomes" id="UP000588586">
    <property type="component" value="Unassembled WGS sequence"/>
</dbReference>
<keyword evidence="9" id="KW-0812">Transmembrane</keyword>
<evidence type="ECO:0000256" key="8">
    <source>
        <dbReference type="ARBA" id="ARBA00023012"/>
    </source>
</evidence>
<evidence type="ECO:0000256" key="3">
    <source>
        <dbReference type="ARBA" id="ARBA00022553"/>
    </source>
</evidence>
<dbReference type="RefSeq" id="WP_171244534.1">
    <property type="nucleotide sequence ID" value="NZ_JABEPQ010000003.1"/>
</dbReference>
<evidence type="ECO:0000256" key="4">
    <source>
        <dbReference type="ARBA" id="ARBA00022679"/>
    </source>
</evidence>
<feature type="domain" description="Signal transduction histidine kinase subgroup 3 dimerisation and phosphoacceptor" evidence="10">
    <location>
        <begin position="190"/>
        <end position="253"/>
    </location>
</feature>
<keyword evidence="3" id="KW-0597">Phosphoprotein</keyword>
<feature type="transmembrane region" description="Helical" evidence="9">
    <location>
        <begin position="134"/>
        <end position="159"/>
    </location>
</feature>
<keyword evidence="8" id="KW-0902">Two-component regulatory system</keyword>
<evidence type="ECO:0000256" key="5">
    <source>
        <dbReference type="ARBA" id="ARBA00022741"/>
    </source>
</evidence>
<evidence type="ECO:0000256" key="1">
    <source>
        <dbReference type="ARBA" id="ARBA00000085"/>
    </source>
</evidence>
<dbReference type="AlphaFoldDB" id="A0A849HLL8"/>
<accession>A0A849HLL8</accession>
<comment type="caution">
    <text evidence="11">The sequence shown here is derived from an EMBL/GenBank/DDBJ whole genome shotgun (WGS) entry which is preliminary data.</text>
</comment>
<sequence length="379" mass="40906">MLWKNPNPLPRTVWGETWRILVAGLFGALLLTLVSVDSSSTGRHPAEWLVWLDVGLGVLSLALLPLRRRYPFPIAMLLTLFGFVSVTSAGAGGVALVSLATQRRWLPVSIVSVASLMAGFLYEGVRPANDTGTLGGFLTTLALGILSVAVCVALGFYIGTRRALLASWRERAETAEREQASRVAEARANERARIAREMHDVLAHRISLVAMHSGALAYRTDLSRQETSQAAEVIRDNAHLALTELREVLGVLRLDNAPDDPADAAVERPQPTLADLAELLEEARSAGARLTATVDLVASRECRSRCPAMHFASSRNWSPTPASTPRRSRWRCASSAARATASRSRPVTAWLLQVRAVVCLARGWGSPGSPNGPSSVVAR</sequence>
<evidence type="ECO:0000256" key="9">
    <source>
        <dbReference type="SAM" id="Phobius"/>
    </source>
</evidence>
<keyword evidence="12" id="KW-1185">Reference proteome</keyword>
<organism evidence="11 12">
    <name type="scientific">Knoellia koreensis</name>
    <dbReference type="NCBI Taxonomy" id="2730921"/>
    <lineage>
        <taxon>Bacteria</taxon>
        <taxon>Bacillati</taxon>
        <taxon>Actinomycetota</taxon>
        <taxon>Actinomycetes</taxon>
        <taxon>Micrococcales</taxon>
        <taxon>Intrasporangiaceae</taxon>
        <taxon>Knoellia</taxon>
    </lineage>
</organism>
<dbReference type="GO" id="GO:0005524">
    <property type="term" value="F:ATP binding"/>
    <property type="evidence" value="ECO:0007669"/>
    <property type="project" value="UniProtKB-KW"/>
</dbReference>
<evidence type="ECO:0000313" key="11">
    <source>
        <dbReference type="EMBL" id="NNM47444.1"/>
    </source>
</evidence>
<evidence type="ECO:0000256" key="6">
    <source>
        <dbReference type="ARBA" id="ARBA00022777"/>
    </source>
</evidence>
<comment type="catalytic activity">
    <reaction evidence="1">
        <text>ATP + protein L-histidine = ADP + protein N-phospho-L-histidine.</text>
        <dbReference type="EC" id="2.7.13.3"/>
    </reaction>
</comment>
<keyword evidence="7" id="KW-0067">ATP-binding</keyword>
<name>A0A849HLL8_9MICO</name>
<feature type="transmembrane region" description="Helical" evidence="9">
    <location>
        <begin position="72"/>
        <end position="98"/>
    </location>
</feature>
<feature type="transmembrane region" description="Helical" evidence="9">
    <location>
        <begin position="48"/>
        <end position="66"/>
    </location>
</feature>
<dbReference type="InterPro" id="IPR050482">
    <property type="entry name" value="Sensor_HK_TwoCompSys"/>
</dbReference>
<dbReference type="Gene3D" id="1.20.5.1930">
    <property type="match status" value="1"/>
</dbReference>
<proteinExistence type="predicted"/>
<dbReference type="GO" id="GO:0046983">
    <property type="term" value="F:protein dimerization activity"/>
    <property type="evidence" value="ECO:0007669"/>
    <property type="project" value="InterPro"/>
</dbReference>
<dbReference type="GO" id="GO:0016020">
    <property type="term" value="C:membrane"/>
    <property type="evidence" value="ECO:0007669"/>
    <property type="project" value="InterPro"/>
</dbReference>
<dbReference type="PANTHER" id="PTHR24421:SF10">
    <property type="entry name" value="NITRATE_NITRITE SENSOR PROTEIN NARQ"/>
    <property type="match status" value="1"/>
</dbReference>
<evidence type="ECO:0000256" key="7">
    <source>
        <dbReference type="ARBA" id="ARBA00022840"/>
    </source>
</evidence>
<reference evidence="11 12" key="1">
    <citation type="submission" date="2020-04" db="EMBL/GenBank/DDBJ databases">
        <title>Knoellia sp. isolate from air conditioner.</title>
        <authorList>
            <person name="Chea S."/>
            <person name="Kim D.-U."/>
        </authorList>
    </citation>
    <scope>NUCLEOTIDE SEQUENCE [LARGE SCALE GENOMIC DNA]</scope>
    <source>
        <strain evidence="11 12">DB2414S</strain>
    </source>
</reference>
<protein>
    <recommendedName>
        <fullName evidence="2">histidine kinase</fullName>
        <ecNumber evidence="2">2.7.13.3</ecNumber>
    </recommendedName>
</protein>
<keyword evidence="9" id="KW-1133">Transmembrane helix</keyword>
<dbReference type="GO" id="GO:0000155">
    <property type="term" value="F:phosphorelay sensor kinase activity"/>
    <property type="evidence" value="ECO:0007669"/>
    <property type="project" value="InterPro"/>
</dbReference>
<keyword evidence="6 11" id="KW-0418">Kinase</keyword>
<dbReference type="Pfam" id="PF07730">
    <property type="entry name" value="HisKA_3"/>
    <property type="match status" value="1"/>
</dbReference>
<feature type="transmembrane region" description="Helical" evidence="9">
    <location>
        <begin position="20"/>
        <end position="36"/>
    </location>
</feature>